<protein>
    <submittedName>
        <fullName evidence="1">Uncharacterized protein</fullName>
    </submittedName>
</protein>
<proteinExistence type="predicted"/>
<gene>
    <name evidence="1" type="ORF">I316_02344</name>
</gene>
<accession>A0A1B9GXU1</accession>
<dbReference type="OrthoDB" id="2306919at2759"/>
<reference evidence="2" key="2">
    <citation type="submission" date="2013-12" db="EMBL/GenBank/DDBJ databases">
        <title>Evolution of pathogenesis and genome organization in the Tremellales.</title>
        <authorList>
            <person name="Cuomo C."/>
            <person name="Litvintseva A."/>
            <person name="Heitman J."/>
            <person name="Chen Y."/>
            <person name="Sun S."/>
            <person name="Springer D."/>
            <person name="Dromer F."/>
            <person name="Young S."/>
            <person name="Zeng Q."/>
            <person name="Chapman S."/>
            <person name="Gujja S."/>
            <person name="Saif S."/>
            <person name="Birren B."/>
        </authorList>
    </citation>
    <scope>NUCLEOTIDE SEQUENCE [LARGE SCALE GENOMIC DNA]</scope>
    <source>
        <strain evidence="2">BCC8398</strain>
    </source>
</reference>
<reference evidence="1 2" key="1">
    <citation type="submission" date="2013-07" db="EMBL/GenBank/DDBJ databases">
        <title>The Genome Sequence of Cryptococcus heveanensis BCC8398.</title>
        <authorList>
            <consortium name="The Broad Institute Genome Sequencing Platform"/>
            <person name="Cuomo C."/>
            <person name="Litvintseva A."/>
            <person name="Chen Y."/>
            <person name="Heitman J."/>
            <person name="Sun S."/>
            <person name="Springer D."/>
            <person name="Dromer F."/>
            <person name="Young S.K."/>
            <person name="Zeng Q."/>
            <person name="Gargeya S."/>
            <person name="Fitzgerald M."/>
            <person name="Abouelleil A."/>
            <person name="Alvarado L."/>
            <person name="Berlin A.M."/>
            <person name="Chapman S.B."/>
            <person name="Dewar J."/>
            <person name="Goldberg J."/>
            <person name="Griggs A."/>
            <person name="Gujja S."/>
            <person name="Hansen M."/>
            <person name="Howarth C."/>
            <person name="Imamovic A."/>
            <person name="Larimer J."/>
            <person name="McCowan C."/>
            <person name="Murphy C."/>
            <person name="Pearson M."/>
            <person name="Priest M."/>
            <person name="Roberts A."/>
            <person name="Saif S."/>
            <person name="Shea T."/>
            <person name="Sykes S."/>
            <person name="Wortman J."/>
            <person name="Nusbaum C."/>
            <person name="Birren B."/>
        </authorList>
    </citation>
    <scope>NUCLEOTIDE SEQUENCE [LARGE SCALE GENOMIC DNA]</scope>
    <source>
        <strain evidence="1 2">BCC8398</strain>
    </source>
</reference>
<keyword evidence="2" id="KW-1185">Reference proteome</keyword>
<dbReference type="EMBL" id="KI669497">
    <property type="protein sequence ID" value="OCF35851.1"/>
    <property type="molecule type" value="Genomic_DNA"/>
</dbReference>
<dbReference type="AlphaFoldDB" id="A0A1B9GXU1"/>
<evidence type="ECO:0000313" key="2">
    <source>
        <dbReference type="Proteomes" id="UP000092666"/>
    </source>
</evidence>
<evidence type="ECO:0000313" key="1">
    <source>
        <dbReference type="EMBL" id="OCF35851.1"/>
    </source>
</evidence>
<sequence>MSASSKTTDEIVSHLFDASRPLPPLEPGKKVYAPELTKTIGGLKEHEYVIAALHLANDDIHHCHLIAQDNEGDPTANLLHATLHRREGDYWNSKYWWSNVRSHPLISSSSAAKSFVDACEVAGKQAQDEKRQKKLREEQYAELRRIVDWTRENYKS</sequence>
<organism evidence="1 2">
    <name type="scientific">Kwoniella heveanensis BCC8398</name>
    <dbReference type="NCBI Taxonomy" id="1296120"/>
    <lineage>
        <taxon>Eukaryota</taxon>
        <taxon>Fungi</taxon>
        <taxon>Dikarya</taxon>
        <taxon>Basidiomycota</taxon>
        <taxon>Agaricomycotina</taxon>
        <taxon>Tremellomycetes</taxon>
        <taxon>Tremellales</taxon>
        <taxon>Cryptococcaceae</taxon>
        <taxon>Kwoniella</taxon>
    </lineage>
</organism>
<dbReference type="Proteomes" id="UP000092666">
    <property type="component" value="Unassembled WGS sequence"/>
</dbReference>
<name>A0A1B9GXU1_9TREE</name>